<dbReference type="EMBL" id="LS483412">
    <property type="protein sequence ID" value="SQG91401.1"/>
    <property type="molecule type" value="Genomic_DNA"/>
</dbReference>
<accession>A0AAX2IZR1</accession>
<dbReference type="AlphaFoldDB" id="A0AAX2IZR1"/>
<proteinExistence type="predicted"/>
<dbReference type="Proteomes" id="UP000249566">
    <property type="component" value="Chromosome 1"/>
</dbReference>
<gene>
    <name evidence="1" type="ORF">NCTC12272_02615</name>
</gene>
<organism evidence="1 2">
    <name type="scientific">Legionella pneumophila subsp. pascullei</name>
    <dbReference type="NCBI Taxonomy" id="91890"/>
    <lineage>
        <taxon>Bacteria</taxon>
        <taxon>Pseudomonadati</taxon>
        <taxon>Pseudomonadota</taxon>
        <taxon>Gammaproteobacteria</taxon>
        <taxon>Legionellales</taxon>
        <taxon>Legionellaceae</taxon>
        <taxon>Legionella</taxon>
    </lineage>
</organism>
<evidence type="ECO:0000313" key="1">
    <source>
        <dbReference type="EMBL" id="SQG91401.1"/>
    </source>
</evidence>
<protein>
    <submittedName>
        <fullName evidence="1">Zinc finger/helix-turn-helix protein, YgiT family</fullName>
    </submittedName>
</protein>
<name>A0AAX2IZR1_LEGPN</name>
<evidence type="ECO:0000313" key="2">
    <source>
        <dbReference type="Proteomes" id="UP000249566"/>
    </source>
</evidence>
<reference evidence="1 2" key="1">
    <citation type="submission" date="2018-06" db="EMBL/GenBank/DDBJ databases">
        <authorList>
            <consortium name="Pathogen Informatics"/>
            <person name="Doyle S."/>
        </authorList>
    </citation>
    <scope>NUCLEOTIDE SEQUENCE [LARGE SCALE GENOMIC DNA]</scope>
    <source>
        <strain evidence="1 2">NCTC12272</strain>
    </source>
</reference>
<sequence length="172" mass="20134">MLYALGNFDHEYLQSRNMMKTKTESSFLYKGLGFPIELEHVAMICINGEWMPKIDVRKIADEAIKKLAIQEERLTGNQVKFIRSYFSMTLREFGKTVVHESHTAVNKWEKCGNDITNMNENTEQVLRIYIIEQTQTKTQAEQENFYSNFKKSKVFVNAERKNPKPIRLNLCA</sequence>